<reference evidence="1 2" key="1">
    <citation type="submission" date="2024-05" db="EMBL/GenBank/DDBJ databases">
        <title>Haplotype-resolved chromosome-level genome assembly of Huyou (Citrus changshanensis).</title>
        <authorList>
            <person name="Miao C."/>
            <person name="Chen W."/>
            <person name="Wu Y."/>
            <person name="Wang L."/>
            <person name="Zhao S."/>
            <person name="Grierson D."/>
            <person name="Xu C."/>
            <person name="Chen K."/>
        </authorList>
    </citation>
    <scope>NUCLEOTIDE SEQUENCE [LARGE SCALE GENOMIC DNA]</scope>
    <source>
        <strain evidence="1">01-14</strain>
        <tissue evidence="1">Leaf</tissue>
    </source>
</reference>
<sequence>METNMSGNEEGLPLSAARVMKSFLNYVDPQSHWVYWNVYLQGNLNVLKSSVQGSGTLQLRRVKGRTRETSSTRFGTVSLPKGWNALTMLPRRVKWKNPIELTHSLSPLASSLNAAITTLLVVLELSDITALVFPIKNRLNPHRLHILIDRQTVL</sequence>
<evidence type="ECO:0000313" key="2">
    <source>
        <dbReference type="Proteomes" id="UP001428341"/>
    </source>
</evidence>
<proteinExistence type="predicted"/>
<dbReference type="AlphaFoldDB" id="A0AAP0M3X8"/>
<gene>
    <name evidence="1" type="ORF">WN944_003811</name>
</gene>
<name>A0AAP0M3X8_9ROSI</name>
<accession>A0AAP0M3X8</accession>
<evidence type="ECO:0000313" key="1">
    <source>
        <dbReference type="EMBL" id="KAK9193114.1"/>
    </source>
</evidence>
<dbReference type="EMBL" id="JBCGBO010000006">
    <property type="protein sequence ID" value="KAK9193114.1"/>
    <property type="molecule type" value="Genomic_DNA"/>
</dbReference>
<organism evidence="1 2">
    <name type="scientific">Citrus x changshan-huyou</name>
    <dbReference type="NCBI Taxonomy" id="2935761"/>
    <lineage>
        <taxon>Eukaryota</taxon>
        <taxon>Viridiplantae</taxon>
        <taxon>Streptophyta</taxon>
        <taxon>Embryophyta</taxon>
        <taxon>Tracheophyta</taxon>
        <taxon>Spermatophyta</taxon>
        <taxon>Magnoliopsida</taxon>
        <taxon>eudicotyledons</taxon>
        <taxon>Gunneridae</taxon>
        <taxon>Pentapetalae</taxon>
        <taxon>rosids</taxon>
        <taxon>malvids</taxon>
        <taxon>Sapindales</taxon>
        <taxon>Rutaceae</taxon>
        <taxon>Aurantioideae</taxon>
        <taxon>Citrus</taxon>
    </lineage>
</organism>
<keyword evidence="2" id="KW-1185">Reference proteome</keyword>
<comment type="caution">
    <text evidence="1">The sequence shown here is derived from an EMBL/GenBank/DDBJ whole genome shotgun (WGS) entry which is preliminary data.</text>
</comment>
<protein>
    <submittedName>
        <fullName evidence="1">Uncharacterized protein</fullName>
    </submittedName>
</protein>
<dbReference type="Proteomes" id="UP001428341">
    <property type="component" value="Unassembled WGS sequence"/>
</dbReference>